<feature type="non-terminal residue" evidence="1">
    <location>
        <position position="73"/>
    </location>
</feature>
<accession>A0A8S2TYM1</accession>
<sequence>NTKIHYSVERFFTRHGEYSKALLDQQGAFIDILRVMFRTKYGRVADSVFYMLGGNNAFNYSKAIDKLEGYISP</sequence>
<reference evidence="1" key="1">
    <citation type="submission" date="2021-02" db="EMBL/GenBank/DDBJ databases">
        <authorList>
            <person name="Nowell W R."/>
        </authorList>
    </citation>
    <scope>NUCLEOTIDE SEQUENCE</scope>
</reference>
<proteinExistence type="predicted"/>
<evidence type="ECO:0000313" key="2">
    <source>
        <dbReference type="Proteomes" id="UP000681967"/>
    </source>
</evidence>
<feature type="non-terminal residue" evidence="1">
    <location>
        <position position="1"/>
    </location>
</feature>
<name>A0A8S2TYM1_9BILA</name>
<dbReference type="AlphaFoldDB" id="A0A8S2TYM1"/>
<protein>
    <submittedName>
        <fullName evidence="1">Uncharacterized protein</fullName>
    </submittedName>
</protein>
<comment type="caution">
    <text evidence="1">The sequence shown here is derived from an EMBL/GenBank/DDBJ whole genome shotgun (WGS) entry which is preliminary data.</text>
</comment>
<dbReference type="EMBL" id="CAJOBH010033264">
    <property type="protein sequence ID" value="CAF4288901.1"/>
    <property type="molecule type" value="Genomic_DNA"/>
</dbReference>
<gene>
    <name evidence="1" type="ORF">BYL167_LOCUS27007</name>
</gene>
<evidence type="ECO:0000313" key="1">
    <source>
        <dbReference type="EMBL" id="CAF4288901.1"/>
    </source>
</evidence>
<organism evidence="1 2">
    <name type="scientific">Rotaria magnacalcarata</name>
    <dbReference type="NCBI Taxonomy" id="392030"/>
    <lineage>
        <taxon>Eukaryota</taxon>
        <taxon>Metazoa</taxon>
        <taxon>Spiralia</taxon>
        <taxon>Gnathifera</taxon>
        <taxon>Rotifera</taxon>
        <taxon>Eurotatoria</taxon>
        <taxon>Bdelloidea</taxon>
        <taxon>Philodinida</taxon>
        <taxon>Philodinidae</taxon>
        <taxon>Rotaria</taxon>
    </lineage>
</organism>
<dbReference type="Proteomes" id="UP000681967">
    <property type="component" value="Unassembled WGS sequence"/>
</dbReference>